<dbReference type="InterPro" id="IPR017938">
    <property type="entry name" value="Riboflavin_synthase-like_b-brl"/>
</dbReference>
<evidence type="ECO:0000256" key="4">
    <source>
        <dbReference type="ARBA" id="ARBA00022723"/>
    </source>
</evidence>
<dbReference type="OrthoDB" id="3807506at2"/>
<reference evidence="11 12" key="1">
    <citation type="submission" date="2015-10" db="EMBL/GenBank/DDBJ databases">
        <title>Draft genome sequence of Streptomyces griseoruber DSM 40281, type strain for the species Streptomyces griseoruber.</title>
        <authorList>
            <person name="Ruckert C."/>
            <person name="Winkler A."/>
            <person name="Kalinowski J."/>
            <person name="Kampfer P."/>
            <person name="Glaeser S."/>
        </authorList>
    </citation>
    <scope>NUCLEOTIDE SEQUENCE [LARGE SCALE GENOMIC DNA]</scope>
    <source>
        <strain evidence="11 12">DSM 40281</strain>
    </source>
</reference>
<keyword evidence="6" id="KW-0408">Iron</keyword>
<dbReference type="Gene3D" id="2.40.30.10">
    <property type="entry name" value="Translation factors"/>
    <property type="match status" value="1"/>
</dbReference>
<feature type="compositionally biased region" description="Gly residues" evidence="8">
    <location>
        <begin position="232"/>
        <end position="245"/>
    </location>
</feature>
<dbReference type="Gene3D" id="3.10.20.30">
    <property type="match status" value="1"/>
</dbReference>
<dbReference type="SUPFAM" id="SSF52343">
    <property type="entry name" value="Ferredoxin reductase-like, C-terminal NADP-linked domain"/>
    <property type="match status" value="1"/>
</dbReference>
<keyword evidence="2" id="KW-0285">Flavoprotein</keyword>
<dbReference type="InterPro" id="IPR001041">
    <property type="entry name" value="2Fe-2S_ferredoxin-type"/>
</dbReference>
<dbReference type="SUPFAM" id="SSF63380">
    <property type="entry name" value="Riboflavin synthase domain-like"/>
    <property type="match status" value="1"/>
</dbReference>
<keyword evidence="4" id="KW-0479">Metal-binding</keyword>
<keyword evidence="11" id="KW-0489">Methyltransferase</keyword>
<keyword evidence="3" id="KW-0001">2Fe-2S</keyword>
<feature type="region of interest" description="Disordered" evidence="8">
    <location>
        <begin position="216"/>
        <end position="247"/>
    </location>
</feature>
<dbReference type="SUPFAM" id="SSF54292">
    <property type="entry name" value="2Fe-2S ferredoxin-like"/>
    <property type="match status" value="1"/>
</dbReference>
<dbReference type="Pfam" id="PF00111">
    <property type="entry name" value="Fer2"/>
    <property type="match status" value="1"/>
</dbReference>
<evidence type="ECO:0000313" key="12">
    <source>
        <dbReference type="Proteomes" id="UP000052982"/>
    </source>
</evidence>
<dbReference type="PRINTS" id="PR00409">
    <property type="entry name" value="PHDIOXRDTASE"/>
</dbReference>
<dbReference type="GO" id="GO:0008168">
    <property type="term" value="F:methyltransferase activity"/>
    <property type="evidence" value="ECO:0007669"/>
    <property type="project" value="UniProtKB-KW"/>
</dbReference>
<evidence type="ECO:0000256" key="8">
    <source>
        <dbReference type="SAM" id="MobiDB-lite"/>
    </source>
</evidence>
<dbReference type="AlphaFoldDB" id="A0A117RAQ5"/>
<dbReference type="InterPro" id="IPR036010">
    <property type="entry name" value="2Fe-2S_ferredoxin-like_sf"/>
</dbReference>
<gene>
    <name evidence="11" type="ORF">AQJ64_25830</name>
</gene>
<comment type="cofactor">
    <cofactor evidence="1">
        <name>FAD</name>
        <dbReference type="ChEBI" id="CHEBI:57692"/>
    </cofactor>
</comment>
<dbReference type="InterPro" id="IPR054582">
    <property type="entry name" value="DmmA-like_N"/>
</dbReference>
<dbReference type="Gene3D" id="3.40.50.80">
    <property type="entry name" value="Nucleotide-binding domain of ferredoxin-NADP reductase (FNR) module"/>
    <property type="match status" value="1"/>
</dbReference>
<dbReference type="InterPro" id="IPR017927">
    <property type="entry name" value="FAD-bd_FR_type"/>
</dbReference>
<dbReference type="EMBL" id="LMWW01000043">
    <property type="protein sequence ID" value="KUN80431.1"/>
    <property type="molecule type" value="Genomic_DNA"/>
</dbReference>
<dbReference type="GO" id="GO:0016491">
    <property type="term" value="F:oxidoreductase activity"/>
    <property type="evidence" value="ECO:0007669"/>
    <property type="project" value="UniProtKB-KW"/>
</dbReference>
<dbReference type="PANTHER" id="PTHR47354">
    <property type="entry name" value="NADH OXIDOREDUCTASE HCR"/>
    <property type="match status" value="1"/>
</dbReference>
<evidence type="ECO:0000256" key="5">
    <source>
        <dbReference type="ARBA" id="ARBA00023002"/>
    </source>
</evidence>
<evidence type="ECO:0000256" key="7">
    <source>
        <dbReference type="ARBA" id="ARBA00023014"/>
    </source>
</evidence>
<dbReference type="CDD" id="cd00207">
    <property type="entry name" value="fer2"/>
    <property type="match status" value="1"/>
</dbReference>
<dbReference type="InterPro" id="IPR050415">
    <property type="entry name" value="MRET"/>
</dbReference>
<accession>A0A117RAQ5</accession>
<evidence type="ECO:0000259" key="9">
    <source>
        <dbReference type="PROSITE" id="PS51085"/>
    </source>
</evidence>
<dbReference type="Pfam" id="PF22290">
    <property type="entry name" value="DmmA-like_N"/>
    <property type="match status" value="1"/>
</dbReference>
<evidence type="ECO:0000259" key="10">
    <source>
        <dbReference type="PROSITE" id="PS51384"/>
    </source>
</evidence>
<evidence type="ECO:0000256" key="2">
    <source>
        <dbReference type="ARBA" id="ARBA00022630"/>
    </source>
</evidence>
<evidence type="ECO:0000256" key="6">
    <source>
        <dbReference type="ARBA" id="ARBA00023004"/>
    </source>
</evidence>
<protein>
    <submittedName>
        <fullName evidence="11">Vanillate O-demethylase oxidoreductase</fullName>
    </submittedName>
</protein>
<keyword evidence="12" id="KW-1185">Reference proteome</keyword>
<dbReference type="PROSITE" id="PS51085">
    <property type="entry name" value="2FE2S_FER_2"/>
    <property type="match status" value="1"/>
</dbReference>
<dbReference type="PANTHER" id="PTHR47354:SF1">
    <property type="entry name" value="CARNITINE MONOOXYGENASE REDUCTASE SUBUNIT"/>
    <property type="match status" value="1"/>
</dbReference>
<feature type="domain" description="FAD-binding FR-type" evidence="10">
    <location>
        <begin position="3"/>
        <end position="104"/>
    </location>
</feature>
<dbReference type="GO" id="GO:0046872">
    <property type="term" value="F:metal ion binding"/>
    <property type="evidence" value="ECO:0007669"/>
    <property type="project" value="UniProtKB-KW"/>
</dbReference>
<dbReference type="GO" id="GO:0032259">
    <property type="term" value="P:methylation"/>
    <property type="evidence" value="ECO:0007669"/>
    <property type="project" value="UniProtKB-KW"/>
</dbReference>
<name>A0A117RAQ5_9ACTN</name>
<organism evidence="11 12">
    <name type="scientific">Streptomyces griseoruber</name>
    <dbReference type="NCBI Taxonomy" id="1943"/>
    <lineage>
        <taxon>Bacteria</taxon>
        <taxon>Bacillati</taxon>
        <taxon>Actinomycetota</taxon>
        <taxon>Actinomycetes</taxon>
        <taxon>Kitasatosporales</taxon>
        <taxon>Streptomycetaceae</taxon>
        <taxon>Streptomyces</taxon>
    </lineage>
</organism>
<keyword evidence="11" id="KW-0808">Transferase</keyword>
<dbReference type="CDD" id="cd06185">
    <property type="entry name" value="PDR_like"/>
    <property type="match status" value="1"/>
</dbReference>
<dbReference type="RefSeq" id="WP_059203015.1">
    <property type="nucleotide sequence ID" value="NZ_KQ948772.1"/>
</dbReference>
<evidence type="ECO:0000313" key="11">
    <source>
        <dbReference type="EMBL" id="KUN80431.1"/>
    </source>
</evidence>
<dbReference type="InterPro" id="IPR039261">
    <property type="entry name" value="FNR_nucleotide-bd"/>
</dbReference>
<comment type="caution">
    <text evidence="11">The sequence shown here is derived from an EMBL/GenBank/DDBJ whole genome shotgun (WGS) entry which is preliminary data.</text>
</comment>
<dbReference type="InterPro" id="IPR012675">
    <property type="entry name" value="Beta-grasp_dom_sf"/>
</dbReference>
<dbReference type="Proteomes" id="UP000052982">
    <property type="component" value="Unassembled WGS sequence"/>
</dbReference>
<dbReference type="GO" id="GO:0051537">
    <property type="term" value="F:2 iron, 2 sulfur cluster binding"/>
    <property type="evidence" value="ECO:0007669"/>
    <property type="project" value="UniProtKB-KW"/>
</dbReference>
<dbReference type="PROSITE" id="PS51384">
    <property type="entry name" value="FAD_FR"/>
    <property type="match status" value="1"/>
</dbReference>
<keyword evidence="7" id="KW-0411">Iron-sulfur</keyword>
<sequence>MSTTWTDAVVVARYEATPRIAVFDLARADGDELWEYEPGAHIDVQVATGLVRQYSLCGPPGVRKQYRIAVLDEAASRGGSRAMHALAEGDTLRIAAPRNRFGLTSVRRHVLLAGGIGITPLLSMAQSLDATGGDYHLHYCARSRSEAAFLADLENHPRVTLHFDDQGPEQRLDLGRDLGEPVPGTAVYVCGPGGFMDYVLGRAAELGWPASALHKERFSASPPPPPPAAAAAGGGGESGGGGEGGFTVRLSSTGAEYLVPEDRSVLDVLLANGVEAPNSCGQGICGECIVRVCAGEPDHRDDVLTDEERAEGLFTPCSSRSKSPILELEL</sequence>
<feature type="domain" description="2Fe-2S ferredoxin-type" evidence="9">
    <location>
        <begin position="246"/>
        <end position="330"/>
    </location>
</feature>
<dbReference type="STRING" id="1943.AQJ64_25830"/>
<proteinExistence type="predicted"/>
<evidence type="ECO:0000256" key="3">
    <source>
        <dbReference type="ARBA" id="ARBA00022714"/>
    </source>
</evidence>
<evidence type="ECO:0000256" key="1">
    <source>
        <dbReference type="ARBA" id="ARBA00001974"/>
    </source>
</evidence>
<keyword evidence="5" id="KW-0560">Oxidoreductase</keyword>